<dbReference type="Gene3D" id="3.40.50.150">
    <property type="entry name" value="Vaccinia Virus protein VP39"/>
    <property type="match status" value="1"/>
</dbReference>
<dbReference type="SUPFAM" id="SSF53335">
    <property type="entry name" value="S-adenosyl-L-methionine-dependent methyltransferases"/>
    <property type="match status" value="1"/>
</dbReference>
<protein>
    <submittedName>
        <fullName evidence="1">Three-Cys-motif partner protein TcmP</fullName>
    </submittedName>
</protein>
<gene>
    <name evidence="1" type="ORF">ABEG18_17705</name>
</gene>
<reference evidence="1" key="1">
    <citation type="submission" date="2024-05" db="EMBL/GenBank/DDBJ databases">
        <authorList>
            <person name="Kim S."/>
            <person name="Heo J."/>
            <person name="Choi H."/>
            <person name="Choi Y."/>
            <person name="Kwon S.-W."/>
            <person name="Kim Y."/>
        </authorList>
    </citation>
    <scope>NUCLEOTIDE SEQUENCE</scope>
    <source>
        <strain evidence="1">KACC 23698</strain>
    </source>
</reference>
<organism evidence="1">
    <name type="scientific">Alsobacter sp. KACC 23698</name>
    <dbReference type="NCBI Taxonomy" id="3149229"/>
    <lineage>
        <taxon>Bacteria</taxon>
        <taxon>Pseudomonadati</taxon>
        <taxon>Pseudomonadota</taxon>
        <taxon>Alphaproteobacteria</taxon>
        <taxon>Hyphomicrobiales</taxon>
        <taxon>Alsobacteraceae</taxon>
        <taxon>Alsobacter</taxon>
    </lineage>
</organism>
<name>A0AAU7JBM7_9HYPH</name>
<dbReference type="RefSeq" id="WP_406854371.1">
    <property type="nucleotide sequence ID" value="NZ_CP157484.1"/>
</dbReference>
<dbReference type="InterPro" id="IPR029063">
    <property type="entry name" value="SAM-dependent_MTases_sf"/>
</dbReference>
<sequence>MADQGHEFGGVSTDLKLSMVQGYLEAFTKALRNKFPQLWYIDAFAGTGERTVRMDAAPATLFNDETPERIEQRRGSALIAIETKPEFSRLVFMEKKTKHCEALRALASANRHRRIDVLQGDANEEIARLIDQQTWRSTRAVMFLDPYGMSVDWETLTRIRATEAIDVWYLVSLAGLFRQAPRDEAAIDLNKRAAISRMLGTEKWQDDWYNEDNNLDLFGEARRSRFMEIPDMQNYIHSRLKTIFPAVLKPLTLRNDSNVPMFALFFAISNPNPSAIRLATDIAGYILNSGRESQVLPR</sequence>
<evidence type="ECO:0000313" key="1">
    <source>
        <dbReference type="EMBL" id="XBO37549.1"/>
    </source>
</evidence>
<dbReference type="InterPro" id="IPR031009">
    <property type="entry name" value="Tcm_partner"/>
</dbReference>
<proteinExistence type="predicted"/>
<dbReference type="AlphaFoldDB" id="A0AAU7JBM7"/>
<accession>A0AAU7JBM7</accession>
<dbReference type="NCBIfam" id="TIGR04474">
    <property type="entry name" value="tcm_partner"/>
    <property type="match status" value="1"/>
</dbReference>
<dbReference type="EMBL" id="CP157484">
    <property type="protein sequence ID" value="XBO37549.1"/>
    <property type="molecule type" value="Genomic_DNA"/>
</dbReference>